<accession>A0A0R0E9Z6</accession>
<feature type="domain" description="GIR1-like zinc ribbon" evidence="1">
    <location>
        <begin position="76"/>
        <end position="105"/>
    </location>
</feature>
<dbReference type="PANTHER" id="PTHR33177">
    <property type="entry name" value="PUTATIVE-RELATED"/>
    <property type="match status" value="1"/>
</dbReference>
<name>A0A0R0E9Z6_SOYBN</name>
<organism evidence="2">
    <name type="scientific">Glycine max</name>
    <name type="common">Soybean</name>
    <name type="synonym">Glycine hispida</name>
    <dbReference type="NCBI Taxonomy" id="3847"/>
    <lineage>
        <taxon>Eukaryota</taxon>
        <taxon>Viridiplantae</taxon>
        <taxon>Streptophyta</taxon>
        <taxon>Embryophyta</taxon>
        <taxon>Tracheophyta</taxon>
        <taxon>Spermatophyta</taxon>
        <taxon>Magnoliopsida</taxon>
        <taxon>eudicotyledons</taxon>
        <taxon>Gunneridae</taxon>
        <taxon>Pentapetalae</taxon>
        <taxon>rosids</taxon>
        <taxon>fabids</taxon>
        <taxon>Fabales</taxon>
        <taxon>Fabaceae</taxon>
        <taxon>Papilionoideae</taxon>
        <taxon>50 kb inversion clade</taxon>
        <taxon>NPAAA clade</taxon>
        <taxon>indigoferoid/millettioid clade</taxon>
        <taxon>Phaseoleae</taxon>
        <taxon>Glycine</taxon>
        <taxon>Glycine subgen. Soja</taxon>
    </lineage>
</organism>
<keyword evidence="4" id="KW-1185">Reference proteome</keyword>
<dbReference type="Gramene" id="KRG90764">
    <property type="protein sequence ID" value="KRG90764"/>
    <property type="gene ID" value="GLYMA_20G112300"/>
</dbReference>
<dbReference type="EMBL" id="CM000853">
    <property type="protein sequence ID" value="KRG90764.1"/>
    <property type="molecule type" value="Genomic_DNA"/>
</dbReference>
<reference evidence="2" key="3">
    <citation type="submission" date="2018-07" db="EMBL/GenBank/DDBJ databases">
        <title>WGS assembly of Glycine max.</title>
        <authorList>
            <person name="Schmutz J."/>
            <person name="Cannon S."/>
            <person name="Schlueter J."/>
            <person name="Ma J."/>
            <person name="Mitros T."/>
            <person name="Nelson W."/>
            <person name="Hyten D."/>
            <person name="Song Q."/>
            <person name="Thelen J."/>
            <person name="Cheng J."/>
            <person name="Xu D."/>
            <person name="Hellsten U."/>
            <person name="May G."/>
            <person name="Yu Y."/>
            <person name="Sakurai T."/>
            <person name="Umezawa T."/>
            <person name="Bhattacharyya M."/>
            <person name="Sandhu D."/>
            <person name="Valliyodan B."/>
            <person name="Lindquist E."/>
            <person name="Peto M."/>
            <person name="Grant D."/>
            <person name="Shu S."/>
            <person name="Goodstein D."/>
            <person name="Barry K."/>
            <person name="Futrell-Griggs M."/>
            <person name="Abernathy B."/>
            <person name="Du J."/>
            <person name="Tian Z."/>
            <person name="Zhu L."/>
            <person name="Gill N."/>
            <person name="Joshi T."/>
            <person name="Libault M."/>
            <person name="Sethuraman A."/>
            <person name="Zhang X."/>
            <person name="Shinozaki K."/>
            <person name="Nguyen H."/>
            <person name="Wing R."/>
            <person name="Cregan P."/>
            <person name="Specht J."/>
            <person name="Grimwood J."/>
            <person name="Rokhsar D."/>
            <person name="Stacey G."/>
            <person name="Shoemaker R."/>
            <person name="Jackson S."/>
        </authorList>
    </citation>
    <scope>NUCLEOTIDE SEQUENCE</scope>
    <source>
        <tissue evidence="2">Callus</tissue>
    </source>
</reference>
<reference evidence="2 3" key="1">
    <citation type="journal article" date="2010" name="Nature">
        <title>Genome sequence of the palaeopolyploid soybean.</title>
        <authorList>
            <person name="Schmutz J."/>
            <person name="Cannon S.B."/>
            <person name="Schlueter J."/>
            <person name="Ma J."/>
            <person name="Mitros T."/>
            <person name="Nelson W."/>
            <person name="Hyten D.L."/>
            <person name="Song Q."/>
            <person name="Thelen J.J."/>
            <person name="Cheng J."/>
            <person name="Xu D."/>
            <person name="Hellsten U."/>
            <person name="May G.D."/>
            <person name="Yu Y."/>
            <person name="Sakurai T."/>
            <person name="Umezawa T."/>
            <person name="Bhattacharyya M.K."/>
            <person name="Sandhu D."/>
            <person name="Valliyodan B."/>
            <person name="Lindquist E."/>
            <person name="Peto M."/>
            <person name="Grant D."/>
            <person name="Shu S."/>
            <person name="Goodstein D."/>
            <person name="Barry K."/>
            <person name="Futrell-Griggs M."/>
            <person name="Abernathy B."/>
            <person name="Du J."/>
            <person name="Tian Z."/>
            <person name="Zhu L."/>
            <person name="Gill N."/>
            <person name="Joshi T."/>
            <person name="Libault M."/>
            <person name="Sethuraman A."/>
            <person name="Zhang X.-C."/>
            <person name="Shinozaki K."/>
            <person name="Nguyen H.T."/>
            <person name="Wing R.A."/>
            <person name="Cregan P."/>
            <person name="Specht J."/>
            <person name="Grimwood J."/>
            <person name="Rokhsar D."/>
            <person name="Stacey G."/>
            <person name="Shoemaker R.C."/>
            <person name="Jackson S.A."/>
        </authorList>
    </citation>
    <scope>NUCLEOTIDE SEQUENCE [LARGE SCALE GENOMIC DNA]</scope>
    <source>
        <strain evidence="3">cv. Williams 82</strain>
        <tissue evidence="2">Callus</tissue>
    </source>
</reference>
<proteinExistence type="predicted"/>
<dbReference type="OrthoDB" id="1464951at2759"/>
<dbReference type="InterPro" id="IPR056440">
    <property type="entry name" value="Zn-ribbon_GIR1"/>
</dbReference>
<protein>
    <recommendedName>
        <fullName evidence="1">GIR1-like zinc ribbon domain-containing protein</fullName>
    </recommendedName>
</protein>
<dbReference type="PANTHER" id="PTHR33177:SF74">
    <property type="entry name" value="PROTEIN GL2-INTERACTING REPRESSOR 1"/>
    <property type="match status" value="1"/>
</dbReference>
<reference evidence="3" key="2">
    <citation type="submission" date="2018-02" db="UniProtKB">
        <authorList>
            <consortium name="EnsemblPlants"/>
        </authorList>
    </citation>
    <scope>IDENTIFICATION</scope>
    <source>
        <strain evidence="3">Williams 82</strain>
    </source>
</reference>
<gene>
    <name evidence="2" type="ORF">GLYMA_20G112300</name>
</gene>
<evidence type="ECO:0000259" key="1">
    <source>
        <dbReference type="Pfam" id="PF24747"/>
    </source>
</evidence>
<evidence type="ECO:0000313" key="2">
    <source>
        <dbReference type="EMBL" id="KRG90764.1"/>
    </source>
</evidence>
<evidence type="ECO:0000313" key="4">
    <source>
        <dbReference type="Proteomes" id="UP000008827"/>
    </source>
</evidence>
<dbReference type="InterPro" id="IPR055281">
    <property type="entry name" value="GIR1-2/SIED1"/>
</dbReference>
<dbReference type="OMA" id="FFHEEIG"/>
<dbReference type="InParanoid" id="A0A0R0E9Z6"/>
<dbReference type="Proteomes" id="UP000008827">
    <property type="component" value="Chromosome 20"/>
</dbReference>
<evidence type="ECO:0000313" key="3">
    <source>
        <dbReference type="EnsemblPlants" id="KRG90764"/>
    </source>
</evidence>
<dbReference type="EnsemblPlants" id="KRG90764">
    <property type="protein sequence ID" value="KRG90764"/>
    <property type="gene ID" value="GLYMA_20G112300"/>
</dbReference>
<dbReference type="AlphaFoldDB" id="A0A0R0E9Z6"/>
<dbReference type="Pfam" id="PF24747">
    <property type="entry name" value="Zn-ribbon_GIR1"/>
    <property type="match status" value="1"/>
</dbReference>
<sequence length="126" mass="14280">MTEMNKYEKHVVDLELKLSLPGSSFGNLSNILKSITSRTPLLSSSSFHKACLPFILDIEGNLGGTSKYELPLWIAMGCTHCLTYVMVSKVDPECPNCKKFMLIDKFQENPTKKNENKLKLIYTLIY</sequence>